<accession>A0A1X0WAF7</accession>
<comment type="caution">
    <text evidence="1">The sequence shown here is derived from an EMBL/GenBank/DDBJ whole genome shotgun (WGS) entry which is preliminary data.</text>
</comment>
<sequence>MTRRTPFNGTAATRRREARQHLQTLAVNDFSKELDVTPARPSRVELSCKRRPISRVDKALSVRETRYYPSGDNLCLPQVALFAVSPRK</sequence>
<evidence type="ECO:0008006" key="3">
    <source>
        <dbReference type="Google" id="ProtNLM"/>
    </source>
</evidence>
<organism evidence="1 2">
    <name type="scientific">Rouxiella badensis</name>
    <dbReference type="NCBI Taxonomy" id="1646377"/>
    <lineage>
        <taxon>Bacteria</taxon>
        <taxon>Pseudomonadati</taxon>
        <taxon>Pseudomonadota</taxon>
        <taxon>Gammaproteobacteria</taxon>
        <taxon>Enterobacterales</taxon>
        <taxon>Yersiniaceae</taxon>
        <taxon>Rouxiella</taxon>
    </lineage>
</organism>
<evidence type="ECO:0000313" key="2">
    <source>
        <dbReference type="Proteomes" id="UP000192536"/>
    </source>
</evidence>
<dbReference type="Proteomes" id="UP000192536">
    <property type="component" value="Unassembled WGS sequence"/>
</dbReference>
<reference evidence="1 2" key="1">
    <citation type="journal article" date="2017" name="Int. J. Syst. Evol. Microbiol.">
        <title>Rouxiella badensis sp. nov. and Rouxiella silvae sp. nov. isolated from peat bog soil in Germany and emendation of the genus description.</title>
        <authorList>
            <person name="Le Fleche-Mateos A."/>
            <person name="Kugler J.H."/>
            <person name="Hansen S.H."/>
            <person name="Syldatk C."/>
            <person name="Hausmann R."/>
            <person name="Lomprez F."/>
            <person name="Vandenbogaert M."/>
            <person name="Manuguerra J.C."/>
            <person name="Grimont P.A."/>
        </authorList>
    </citation>
    <scope>NUCLEOTIDE SEQUENCE [LARGE SCALE GENOMIC DNA]</scope>
    <source>
        <strain evidence="1 2">DSM 100043</strain>
    </source>
</reference>
<evidence type="ECO:0000313" key="1">
    <source>
        <dbReference type="EMBL" id="ORJ23749.1"/>
    </source>
</evidence>
<dbReference type="Pfam" id="PF25694">
    <property type="entry name" value="N_peptide"/>
    <property type="match status" value="1"/>
</dbReference>
<dbReference type="RefSeq" id="WP_084913179.1">
    <property type="nucleotide sequence ID" value="NZ_CP049603.1"/>
</dbReference>
<proteinExistence type="predicted"/>
<keyword evidence="2" id="KW-1185">Reference proteome</keyword>
<dbReference type="InterPro" id="IPR057902">
    <property type="entry name" value="N_peptide"/>
</dbReference>
<dbReference type="AlphaFoldDB" id="A0A1X0WAF7"/>
<gene>
    <name evidence="1" type="ORF">BS640_19625</name>
</gene>
<dbReference type="STRING" id="1646377.BS640_19625"/>
<name>A0A1X0WAF7_9GAMM</name>
<dbReference type="EMBL" id="MRWE01000043">
    <property type="protein sequence ID" value="ORJ23749.1"/>
    <property type="molecule type" value="Genomic_DNA"/>
</dbReference>
<protein>
    <recommendedName>
        <fullName evidence="3">Antitermination protein</fullName>
    </recommendedName>
</protein>